<dbReference type="PANTHER" id="PTHR35186:SF4">
    <property type="entry name" value="PRION-INHIBITION AND PROPAGATION HELO DOMAIN-CONTAINING PROTEIN"/>
    <property type="match status" value="1"/>
</dbReference>
<dbReference type="Proteomes" id="UP000799424">
    <property type="component" value="Unassembled WGS sequence"/>
</dbReference>
<gene>
    <name evidence="3" type="ORF">CC86DRAFT_458775</name>
</gene>
<organism evidence="3 4">
    <name type="scientific">Ophiobolus disseminans</name>
    <dbReference type="NCBI Taxonomy" id="1469910"/>
    <lineage>
        <taxon>Eukaryota</taxon>
        <taxon>Fungi</taxon>
        <taxon>Dikarya</taxon>
        <taxon>Ascomycota</taxon>
        <taxon>Pezizomycotina</taxon>
        <taxon>Dothideomycetes</taxon>
        <taxon>Pleosporomycetidae</taxon>
        <taxon>Pleosporales</taxon>
        <taxon>Pleosporineae</taxon>
        <taxon>Phaeosphaeriaceae</taxon>
        <taxon>Ophiobolus</taxon>
    </lineage>
</organism>
<feature type="domain" description="DUF7580" evidence="2">
    <location>
        <begin position="208"/>
        <end position="548"/>
    </location>
</feature>
<sequence>MSGFEIAGVVLGSLPLLVVALEHYSDGVSTIQSMRKYETIFEYLHASLATSLAIYRNSLEELLSPLALSDSQLFCLLEDIDQHAWDDPDLIKGIRSRLGNSYVPFKSSIKQLHKKVNLFGHKLQLDEKLKPSWVSDVGVVDTQARTNFFRNPLNRIRGGFKSDKYRQLLSSLQDDIDRIASLTSGAMALEPLRFDRRRKANTAYRKYCREYAEHLYASLNSRWSSPCACHCIHEANLRLSLHKDDTKRAVQFHLVLSSEMGLEASSAPWSWRAVDVEPSVVANTLLVPHTQAIPQIVVPSTFDVQASWTQCVVQATRIEDLCELLKNDHQTACCMGILDDMDVKHHVHAATLPKTSELLQQRTTLQEIIDHQSGTKFNIKQKCSIALVLANAVLQLYDTPWLTGDWSTKDISLFAQSQEPSVADQPYISKRFTSLNASTPHRSNHRIIKNATVFALGVALLEVSHGQPLRTFALSDDLDDQGNHTLWTDYLIADRLVEDIHKRELPNYANAARRCIHCNFEGTVYSLDDDDFRERFYQGVIVPLQKDYDYVVGDP</sequence>
<name>A0A6A6ZMV9_9PLEO</name>
<keyword evidence="4" id="KW-1185">Reference proteome</keyword>
<reference evidence="3" key="1">
    <citation type="journal article" date="2020" name="Stud. Mycol.">
        <title>101 Dothideomycetes genomes: a test case for predicting lifestyles and emergence of pathogens.</title>
        <authorList>
            <person name="Haridas S."/>
            <person name="Albert R."/>
            <person name="Binder M."/>
            <person name="Bloem J."/>
            <person name="Labutti K."/>
            <person name="Salamov A."/>
            <person name="Andreopoulos B."/>
            <person name="Baker S."/>
            <person name="Barry K."/>
            <person name="Bills G."/>
            <person name="Bluhm B."/>
            <person name="Cannon C."/>
            <person name="Castanera R."/>
            <person name="Culley D."/>
            <person name="Daum C."/>
            <person name="Ezra D."/>
            <person name="Gonzalez J."/>
            <person name="Henrissat B."/>
            <person name="Kuo A."/>
            <person name="Liang C."/>
            <person name="Lipzen A."/>
            <person name="Lutzoni F."/>
            <person name="Magnuson J."/>
            <person name="Mondo S."/>
            <person name="Nolan M."/>
            <person name="Ohm R."/>
            <person name="Pangilinan J."/>
            <person name="Park H.-J."/>
            <person name="Ramirez L."/>
            <person name="Alfaro M."/>
            <person name="Sun H."/>
            <person name="Tritt A."/>
            <person name="Yoshinaga Y."/>
            <person name="Zwiers L.-H."/>
            <person name="Turgeon B."/>
            <person name="Goodwin S."/>
            <person name="Spatafora J."/>
            <person name="Crous P."/>
            <person name="Grigoriev I."/>
        </authorList>
    </citation>
    <scope>NUCLEOTIDE SEQUENCE</scope>
    <source>
        <strain evidence="3">CBS 113818</strain>
    </source>
</reference>
<protein>
    <recommendedName>
        <fullName evidence="2">DUF7580 domain-containing protein</fullName>
    </recommendedName>
</protein>
<dbReference type="Pfam" id="PF24476">
    <property type="entry name" value="DUF7580"/>
    <property type="match status" value="1"/>
</dbReference>
<dbReference type="AlphaFoldDB" id="A0A6A6ZMV9"/>
<evidence type="ECO:0000256" key="1">
    <source>
        <dbReference type="SAM" id="SignalP"/>
    </source>
</evidence>
<dbReference type="PANTHER" id="PTHR35186">
    <property type="entry name" value="ANK_REP_REGION DOMAIN-CONTAINING PROTEIN"/>
    <property type="match status" value="1"/>
</dbReference>
<evidence type="ECO:0000313" key="3">
    <source>
        <dbReference type="EMBL" id="KAF2821597.1"/>
    </source>
</evidence>
<proteinExistence type="predicted"/>
<accession>A0A6A6ZMV9</accession>
<dbReference type="OrthoDB" id="3565018at2759"/>
<evidence type="ECO:0000313" key="4">
    <source>
        <dbReference type="Proteomes" id="UP000799424"/>
    </source>
</evidence>
<evidence type="ECO:0000259" key="2">
    <source>
        <dbReference type="Pfam" id="PF24476"/>
    </source>
</evidence>
<dbReference type="InterPro" id="IPR056002">
    <property type="entry name" value="DUF7580"/>
</dbReference>
<keyword evidence="1" id="KW-0732">Signal</keyword>
<dbReference type="EMBL" id="MU006236">
    <property type="protein sequence ID" value="KAF2821597.1"/>
    <property type="molecule type" value="Genomic_DNA"/>
</dbReference>
<feature type="chain" id="PRO_5025589690" description="DUF7580 domain-containing protein" evidence="1">
    <location>
        <begin position="21"/>
        <end position="555"/>
    </location>
</feature>
<feature type="signal peptide" evidence="1">
    <location>
        <begin position="1"/>
        <end position="20"/>
    </location>
</feature>